<reference evidence="4" key="1">
    <citation type="submission" date="2017-12" db="EMBL/GenBank/DDBJ databases">
        <title>Genome sequencing and analysis.</title>
        <authorList>
            <person name="Huang Y.-T."/>
        </authorList>
    </citation>
    <scope>NUCLEOTIDE SEQUENCE</scope>
    <source>
        <strain evidence="4">VGH116</strain>
    </source>
</reference>
<dbReference type="AlphaFoldDB" id="A0A0A5UHX6"/>
<evidence type="ECO:0000256" key="1">
    <source>
        <dbReference type="ARBA" id="ARBA00022729"/>
    </source>
</evidence>
<dbReference type="NCBIfam" id="NF010180">
    <property type="entry name" value="PRK13659.1"/>
    <property type="match status" value="1"/>
</dbReference>
<evidence type="ECO:0000313" key="5">
    <source>
        <dbReference type="Proteomes" id="UP000650477"/>
    </source>
</evidence>
<dbReference type="RefSeq" id="WP_004239248.1">
    <property type="nucleotide sequence ID" value="NZ_ABGYJJ040000001.1"/>
</dbReference>
<evidence type="ECO:0000256" key="2">
    <source>
        <dbReference type="SAM" id="SignalP"/>
    </source>
</evidence>
<gene>
    <name evidence="4" type="ORF">CYG68_10405</name>
    <name evidence="3" type="ORF">PN925_000178</name>
</gene>
<dbReference type="OrthoDB" id="6455281at2"/>
<accession>A0A0A5UHX6</accession>
<evidence type="ECO:0000313" key="3">
    <source>
        <dbReference type="EMBL" id="EMO9454866.1"/>
    </source>
</evidence>
<evidence type="ECO:0000313" key="4">
    <source>
        <dbReference type="EMBL" id="MBE8612828.1"/>
    </source>
</evidence>
<comment type="caution">
    <text evidence="4">The sequence shown here is derived from an EMBL/GenBank/DDBJ whole genome shotgun (WGS) entry which is preliminary data.</text>
</comment>
<dbReference type="EMBL" id="ABKJEP030000001">
    <property type="protein sequence ID" value="EMO9454866.1"/>
    <property type="molecule type" value="Genomic_DNA"/>
</dbReference>
<feature type="signal peptide" evidence="2">
    <location>
        <begin position="1"/>
        <end position="27"/>
    </location>
</feature>
<organism evidence="4 5">
    <name type="scientific">Morganella morganii</name>
    <name type="common">Proteus morganii</name>
    <dbReference type="NCBI Taxonomy" id="582"/>
    <lineage>
        <taxon>Bacteria</taxon>
        <taxon>Pseudomonadati</taxon>
        <taxon>Pseudomonadota</taxon>
        <taxon>Gammaproteobacteria</taxon>
        <taxon>Enterobacterales</taxon>
        <taxon>Morganellaceae</taxon>
        <taxon>Morganella</taxon>
    </lineage>
</organism>
<dbReference type="GeneID" id="93360445"/>
<name>A0A0A5UHX6_MORMO</name>
<sequence>MTNSMLKKWFIATAFAAPFMFAAHAGAATTNCSPGSTCVISGGDTALEKERARQEKEQWDDTRSLRQKINRRAEKEFDKVDRAIDAEDACLKSSVVTAYWEPNTLRCLDANTGREVSTGWK</sequence>
<protein>
    <submittedName>
        <fullName evidence="3">DUF1283 family protein</fullName>
    </submittedName>
</protein>
<feature type="chain" id="PRO_5015032739" evidence="2">
    <location>
        <begin position="28"/>
        <end position="121"/>
    </location>
</feature>
<dbReference type="EMBL" id="PKLF01000008">
    <property type="protein sequence ID" value="MBE8612828.1"/>
    <property type="molecule type" value="Genomic_DNA"/>
</dbReference>
<proteinExistence type="predicted"/>
<dbReference type="Pfam" id="PF06932">
    <property type="entry name" value="DUF1283"/>
    <property type="match status" value="1"/>
</dbReference>
<dbReference type="STRING" id="582.AL531_06650"/>
<reference evidence="3" key="2">
    <citation type="submission" date="2024-02" db="EMBL/GenBank/DDBJ databases">
        <authorList>
            <consortium name="Clinical and Environmental Microbiology Branch: Whole genome sequencing antimicrobial resistance pathogens in the healthcare setting"/>
        </authorList>
    </citation>
    <scope>NUCLEOTIDE SEQUENCE</scope>
    <source>
        <strain evidence="3">2023KU-00017</strain>
    </source>
</reference>
<dbReference type="Proteomes" id="UP000650477">
    <property type="component" value="Unassembled WGS sequence"/>
</dbReference>
<dbReference type="InterPro" id="IPR009700">
    <property type="entry name" value="DUF1283"/>
</dbReference>
<keyword evidence="1 2" id="KW-0732">Signal</keyword>